<dbReference type="EMBL" id="BPLQ01003002">
    <property type="protein sequence ID" value="GIX97067.1"/>
    <property type="molecule type" value="Genomic_DNA"/>
</dbReference>
<name>A0AAV4PHV1_9ARAC</name>
<evidence type="ECO:0000313" key="3">
    <source>
        <dbReference type="Proteomes" id="UP001054837"/>
    </source>
</evidence>
<organism evidence="2 3">
    <name type="scientific">Caerostris darwini</name>
    <dbReference type="NCBI Taxonomy" id="1538125"/>
    <lineage>
        <taxon>Eukaryota</taxon>
        <taxon>Metazoa</taxon>
        <taxon>Ecdysozoa</taxon>
        <taxon>Arthropoda</taxon>
        <taxon>Chelicerata</taxon>
        <taxon>Arachnida</taxon>
        <taxon>Araneae</taxon>
        <taxon>Araneomorphae</taxon>
        <taxon>Entelegynae</taxon>
        <taxon>Araneoidea</taxon>
        <taxon>Araneidae</taxon>
        <taxon>Caerostris</taxon>
    </lineage>
</organism>
<gene>
    <name evidence="2" type="ORF">CDAR_95281</name>
</gene>
<feature type="region of interest" description="Disordered" evidence="1">
    <location>
        <begin position="58"/>
        <end position="92"/>
    </location>
</feature>
<comment type="caution">
    <text evidence="2">The sequence shown here is derived from an EMBL/GenBank/DDBJ whole genome shotgun (WGS) entry which is preliminary data.</text>
</comment>
<evidence type="ECO:0000256" key="1">
    <source>
        <dbReference type="SAM" id="MobiDB-lite"/>
    </source>
</evidence>
<sequence>MVRPRLALVTTPSLGPTSSSIRFTFLAVSKRIFKEYMSPSLYTYLLIAPSLLPSLQPHKPFSASPAPPPRPDANREGEALPENFLDPIPRDH</sequence>
<reference evidence="2 3" key="1">
    <citation type="submission" date="2021-06" db="EMBL/GenBank/DDBJ databases">
        <title>Caerostris darwini draft genome.</title>
        <authorList>
            <person name="Kono N."/>
            <person name="Arakawa K."/>
        </authorList>
    </citation>
    <scope>NUCLEOTIDE SEQUENCE [LARGE SCALE GENOMIC DNA]</scope>
</reference>
<accession>A0AAV4PHV1</accession>
<evidence type="ECO:0000313" key="2">
    <source>
        <dbReference type="EMBL" id="GIX97067.1"/>
    </source>
</evidence>
<protein>
    <submittedName>
        <fullName evidence="2">Uncharacterized protein</fullName>
    </submittedName>
</protein>
<dbReference type="AlphaFoldDB" id="A0AAV4PHV1"/>
<dbReference type="Proteomes" id="UP001054837">
    <property type="component" value="Unassembled WGS sequence"/>
</dbReference>
<keyword evidence="3" id="KW-1185">Reference proteome</keyword>
<proteinExistence type="predicted"/>